<dbReference type="EMBL" id="FUWR01000005">
    <property type="protein sequence ID" value="SJZ65756.1"/>
    <property type="molecule type" value="Genomic_DNA"/>
</dbReference>
<gene>
    <name evidence="4" type="ORF">SAMN02745119_01274</name>
</gene>
<protein>
    <submittedName>
        <fullName evidence="4">Conserved repeat domain-containing protein</fullName>
    </submittedName>
</protein>
<evidence type="ECO:0000256" key="2">
    <source>
        <dbReference type="SAM" id="SignalP"/>
    </source>
</evidence>
<dbReference type="SUPFAM" id="SSF48452">
    <property type="entry name" value="TPR-like"/>
    <property type="match status" value="1"/>
</dbReference>
<evidence type="ECO:0000256" key="1">
    <source>
        <dbReference type="SAM" id="Coils"/>
    </source>
</evidence>
<feature type="coiled-coil region" evidence="1">
    <location>
        <begin position="133"/>
        <end position="483"/>
    </location>
</feature>
<keyword evidence="5" id="KW-1185">Reference proteome</keyword>
<dbReference type="InterPro" id="IPR011990">
    <property type="entry name" value="TPR-like_helical_dom_sf"/>
</dbReference>
<proteinExistence type="predicted"/>
<dbReference type="RefSeq" id="WP_244161368.1">
    <property type="nucleotide sequence ID" value="NZ_FUWR01000005.1"/>
</dbReference>
<evidence type="ECO:0000259" key="3">
    <source>
        <dbReference type="Pfam" id="PF01345"/>
    </source>
</evidence>
<dbReference type="InterPro" id="IPR013783">
    <property type="entry name" value="Ig-like_fold"/>
</dbReference>
<accession>A0A1T4MFX5</accession>
<name>A0A1T4MFX5_9BACT</name>
<dbReference type="Gene3D" id="1.25.40.10">
    <property type="entry name" value="Tetratricopeptide repeat domain"/>
    <property type="match status" value="1"/>
</dbReference>
<reference evidence="5" key="1">
    <citation type="submission" date="2017-02" db="EMBL/GenBank/DDBJ databases">
        <authorList>
            <person name="Varghese N."/>
            <person name="Submissions S."/>
        </authorList>
    </citation>
    <scope>NUCLEOTIDE SEQUENCE [LARGE SCALE GENOMIC DNA]</scope>
    <source>
        <strain evidence="5">ATCC BAA-34</strain>
    </source>
</reference>
<dbReference type="Pfam" id="PF01345">
    <property type="entry name" value="DUF11"/>
    <property type="match status" value="1"/>
</dbReference>
<keyword evidence="2" id="KW-0732">Signal</keyword>
<dbReference type="PANTHER" id="PTHR10004">
    <property type="entry name" value="OS06G0538200 PROTEIN"/>
    <property type="match status" value="1"/>
</dbReference>
<keyword evidence="1" id="KW-0175">Coiled coil</keyword>
<feature type="signal peptide" evidence="2">
    <location>
        <begin position="1"/>
        <end position="23"/>
    </location>
</feature>
<dbReference type="PANTHER" id="PTHR10004:SF8">
    <property type="entry name" value="OS06G0538200 PROTEIN"/>
    <property type="match status" value="1"/>
</dbReference>
<dbReference type="InterPro" id="IPR001434">
    <property type="entry name" value="OmcB-like_DUF11"/>
</dbReference>
<dbReference type="STRING" id="115783.SAMN02745119_01274"/>
<feature type="domain" description="DUF11" evidence="3">
    <location>
        <begin position="915"/>
        <end position="992"/>
    </location>
</feature>
<dbReference type="AlphaFoldDB" id="A0A1T4MFX5"/>
<sequence length="1016" mass="109884">MLRYCRALTAFFTCLLIATLLCAATVVAQETEDSQLFLSGFNAYQQQDFSAAVTRLGDVLKKYPDTPLRDMTLFWLARAHFKAGSRSDAARYMAQFSREYPDNPLKNTVEEDLLALASQYEKGQGSAVQVAAAAQLEAEKQRAAEATAQVAREKAEADRLAAAKLESERLAQEKAAQEAAEKARILKAKAEADRIAREKAETERLAAIKLEQEKQQAAAEAERVAREKAEADRLAAARLESERVAQEQAAREAAEKARILKAKAEAERIAREKLEAERLAAKALEDKRQADLATEKQKLVALEAEKMRQAALQAEQQRALQEKAEADRLAAAKLEAEQRLAQEKAAQEAAEKARILKAKAEADRIAREKAEADRLAVAKLEADRLAQEKAAQEAAEKARVLQAKAEADRLAAVKAEEERLAREKAAADKVAAEKAAEERRVAEKAAMAAAEQKERELVAARKADEAKAAAEKLRQERAGLKEKAIAGYKGILERFPNTPAARTAASRLKELGVAVALPPASTPSQPVESSATAQVLTLEVAQYAAFEFDVQSPQAPLEVARKNVIPFEIQNRGNGQDSFYLASGFPAEFGARFAAAGMPEQSINQTPQLAPGEKFKGLLVLSVPAASIDGLRIAHPIKAASQFMAEASQSRTVSLAAAAPLLRAVVKTDKPQLLPGDTVQYRVAVLNVGSTPAEDVTLRLNFPPQYQAVDFAAAGFRQEMGAALVLDGLALKPGESRDLTVTFQLKAEALAKEELIVRADLMNNPLQIRGTFLSNASFVLPVSELAVKMATERVKAVPGQVVTVPARIVNKGNQRERFSLVASSAPFQKVVVYHDLNRDGLRQPGEPEVAVIGPLGPKEEATLLLEVTTSKTALDGTVEKLSLSAAPEAVQGKAVMVEAEIGYSRPVLQLAMKGREGRMVPGDLLTIDLDILNRGSNLAKQVELAVTWPEQIELVAIDQAAGKAEAGTSLWRFSELGAGEKRVVKVSFRIKPGTGVGTGVQLKSILTYQDQVGNRY</sequence>
<evidence type="ECO:0000313" key="5">
    <source>
        <dbReference type="Proteomes" id="UP000190102"/>
    </source>
</evidence>
<organism evidence="4 5">
    <name type="scientific">Trichlorobacter thiogenes</name>
    <dbReference type="NCBI Taxonomy" id="115783"/>
    <lineage>
        <taxon>Bacteria</taxon>
        <taxon>Pseudomonadati</taxon>
        <taxon>Thermodesulfobacteriota</taxon>
        <taxon>Desulfuromonadia</taxon>
        <taxon>Geobacterales</taxon>
        <taxon>Geobacteraceae</taxon>
        <taxon>Trichlorobacter</taxon>
    </lineage>
</organism>
<evidence type="ECO:0000313" key="4">
    <source>
        <dbReference type="EMBL" id="SJZ65756.1"/>
    </source>
</evidence>
<dbReference type="Gene3D" id="2.60.40.10">
    <property type="entry name" value="Immunoglobulins"/>
    <property type="match status" value="1"/>
</dbReference>
<feature type="chain" id="PRO_5013092050" evidence="2">
    <location>
        <begin position="24"/>
        <end position="1016"/>
    </location>
</feature>
<dbReference type="Proteomes" id="UP000190102">
    <property type="component" value="Unassembled WGS sequence"/>
</dbReference>